<sequence>MLLYLHTDFVCISTCHVILITVERIDNIVNITDCKSFIIYKNLEFEKSIVLKKKLYQFEFLNFDSERSEECIDFTMIPKQYCISVYILECNSAGFTEYNKSASIFSSASGSIVVLELDFFREPTNCIVYYQRTAICCCIKENIEIGWKEAAIYESLASSRFIYQVQNKIDKEKTAKVQMSDSLQKPILNEVKNVLILQCVITSRNNAPISNYGGGFRCKSEYPWCIIE</sequence>
<reference evidence="1 2" key="1">
    <citation type="submission" date="2019-08" db="EMBL/GenBank/DDBJ databases">
        <title>Whole genome of Aphis craccivora.</title>
        <authorList>
            <person name="Voronova N.V."/>
            <person name="Shulinski R.S."/>
            <person name="Bandarenka Y.V."/>
            <person name="Zhorov D.G."/>
            <person name="Warner D."/>
        </authorList>
    </citation>
    <scope>NUCLEOTIDE SEQUENCE [LARGE SCALE GENOMIC DNA]</scope>
    <source>
        <strain evidence="1">180601</strain>
        <tissue evidence="1">Whole Body</tissue>
    </source>
</reference>
<dbReference type="EMBL" id="VUJU01001295">
    <property type="protein sequence ID" value="KAF0765945.1"/>
    <property type="molecule type" value="Genomic_DNA"/>
</dbReference>
<name>A0A6G0Z623_APHCR</name>
<feature type="non-terminal residue" evidence="1">
    <location>
        <position position="228"/>
    </location>
</feature>
<evidence type="ECO:0000313" key="2">
    <source>
        <dbReference type="Proteomes" id="UP000478052"/>
    </source>
</evidence>
<dbReference type="Proteomes" id="UP000478052">
    <property type="component" value="Unassembled WGS sequence"/>
</dbReference>
<evidence type="ECO:0000313" key="1">
    <source>
        <dbReference type="EMBL" id="KAF0765945.1"/>
    </source>
</evidence>
<dbReference type="AlphaFoldDB" id="A0A6G0Z623"/>
<comment type="caution">
    <text evidence="1">The sequence shown here is derived from an EMBL/GenBank/DDBJ whole genome shotgun (WGS) entry which is preliminary data.</text>
</comment>
<proteinExistence type="predicted"/>
<accession>A0A6G0Z623</accession>
<gene>
    <name evidence="1" type="ORF">FWK35_00003089</name>
</gene>
<organism evidence="1 2">
    <name type="scientific">Aphis craccivora</name>
    <name type="common">Cowpea aphid</name>
    <dbReference type="NCBI Taxonomy" id="307492"/>
    <lineage>
        <taxon>Eukaryota</taxon>
        <taxon>Metazoa</taxon>
        <taxon>Ecdysozoa</taxon>
        <taxon>Arthropoda</taxon>
        <taxon>Hexapoda</taxon>
        <taxon>Insecta</taxon>
        <taxon>Pterygota</taxon>
        <taxon>Neoptera</taxon>
        <taxon>Paraneoptera</taxon>
        <taxon>Hemiptera</taxon>
        <taxon>Sternorrhyncha</taxon>
        <taxon>Aphidomorpha</taxon>
        <taxon>Aphidoidea</taxon>
        <taxon>Aphididae</taxon>
        <taxon>Aphidini</taxon>
        <taxon>Aphis</taxon>
        <taxon>Aphis</taxon>
    </lineage>
</organism>
<keyword evidence="2" id="KW-1185">Reference proteome</keyword>
<protein>
    <submittedName>
        <fullName evidence="1">Uncharacterized protein</fullName>
    </submittedName>
</protein>
<dbReference type="OrthoDB" id="586585at2759"/>